<evidence type="ECO:0000256" key="1">
    <source>
        <dbReference type="ARBA" id="ARBA00004651"/>
    </source>
</evidence>
<protein>
    <submittedName>
        <fullName evidence="8">Sulfatase-like hydrolase/transferase</fullName>
    </submittedName>
</protein>
<feature type="transmembrane region" description="Helical" evidence="6">
    <location>
        <begin position="128"/>
        <end position="152"/>
    </location>
</feature>
<sequence>MRARLRLFGFFAIFWVSYQIIIRAIFLLYNQAFTDDLTASEILQVFFHGFKMDLSICGYFLMLVGLLLSISVFAKGKVIGRILNITTILILLLSSIIVIVDLELYHHWGFRLNTTPLFYVGSEAMGSIGFSVYVKLILILIAIFTLSLFFYFKLIVPKFNALTQPAKKAFIPLFVLSAFMFIPIRGSFTVAPMNTGFVYFHKSKAYANHAAINVVWNFLYSIKKNSQIKYPENFFDQAKANDLFKDLYTESDSTVELLNIKKPNIIFFILESFTADVFEPLGGVKGVAPNLSKLCEEGILFDNFYASGDRTDKGLISILSAYPAQPQTSIIKFPSKTQRLPYVNHYIKKLGYNTSFIYGGDIDFANFRSYLTNCGFDYITRDEDFPDELNKSKWGIHDDIVLERAFSEVDTARAPFFKVILTLSSHEPFDVPVKHIKGSEPDSLFLNSCYFTDSTVGAFINKAKATTWWNNTIVVFVADHGHRQPGNKQMKDSRRFKIPFLIVGGAIKKDTVIHTLGSQTDIANTLLAQLDKPSKDFTFSKNLLSPTVKPFAAYFFNDGYGFLLPDKHIVYDNPGKQFLKKDNATESDLELSKAYQQVLYSDYNRK</sequence>
<dbReference type="EMBL" id="JAHESD010000037">
    <property type="protein sequence ID" value="MBT1704724.1"/>
    <property type="molecule type" value="Genomic_DNA"/>
</dbReference>
<comment type="subcellular location">
    <subcellularLocation>
        <location evidence="1">Cell membrane</location>
        <topology evidence="1">Multi-pass membrane protein</topology>
    </subcellularLocation>
</comment>
<dbReference type="InterPro" id="IPR012160">
    <property type="entry name" value="LtaS-like"/>
</dbReference>
<reference evidence="8 9" key="1">
    <citation type="submission" date="2021-05" db="EMBL/GenBank/DDBJ databases">
        <title>A Polyphasic approach of four new species of the genus Ohtaekwangia: Ohtaekwangia histidinii sp. nov., Ohtaekwangia cretensis sp. nov., Ohtaekwangia indiensis sp. nov., Ohtaekwangia reichenbachii sp. nov. from diverse environment.</title>
        <authorList>
            <person name="Octaviana S."/>
        </authorList>
    </citation>
    <scope>NUCLEOTIDE SEQUENCE [LARGE SCALE GENOMIC DNA]</scope>
    <source>
        <strain evidence="8 9">PWU20</strain>
    </source>
</reference>
<dbReference type="InterPro" id="IPR000917">
    <property type="entry name" value="Sulfatase_N"/>
</dbReference>
<evidence type="ECO:0000256" key="2">
    <source>
        <dbReference type="ARBA" id="ARBA00022475"/>
    </source>
</evidence>
<dbReference type="CDD" id="cd16015">
    <property type="entry name" value="LTA_synthase"/>
    <property type="match status" value="1"/>
</dbReference>
<evidence type="ECO:0000313" key="8">
    <source>
        <dbReference type="EMBL" id="MBT1704724.1"/>
    </source>
</evidence>
<evidence type="ECO:0000256" key="5">
    <source>
        <dbReference type="ARBA" id="ARBA00023136"/>
    </source>
</evidence>
<proteinExistence type="predicted"/>
<dbReference type="InterPro" id="IPR017850">
    <property type="entry name" value="Alkaline_phosphatase_core_sf"/>
</dbReference>
<dbReference type="PIRSF" id="PIRSF005091">
    <property type="entry name" value="Mmb_sulf_HI1246"/>
    <property type="match status" value="1"/>
</dbReference>
<feature type="transmembrane region" description="Helical" evidence="6">
    <location>
        <begin position="7"/>
        <end position="29"/>
    </location>
</feature>
<keyword evidence="3 6" id="KW-0812">Transmembrane</keyword>
<feature type="transmembrane region" description="Helical" evidence="6">
    <location>
        <begin position="82"/>
        <end position="108"/>
    </location>
</feature>
<name>A0ABS5VTH3_9BACT</name>
<accession>A0ABS5VTH3</accession>
<dbReference type="RefSeq" id="WP_254154681.1">
    <property type="nucleotide sequence ID" value="NZ_JAHESD010000037.1"/>
</dbReference>
<evidence type="ECO:0000313" key="9">
    <source>
        <dbReference type="Proteomes" id="UP000772618"/>
    </source>
</evidence>
<feature type="domain" description="Sulfatase N-terminal" evidence="7">
    <location>
        <begin position="263"/>
        <end position="530"/>
    </location>
</feature>
<evidence type="ECO:0000256" key="6">
    <source>
        <dbReference type="SAM" id="Phobius"/>
    </source>
</evidence>
<comment type="caution">
    <text evidence="8">The sequence shown here is derived from an EMBL/GenBank/DDBJ whole genome shotgun (WGS) entry which is preliminary data.</text>
</comment>
<dbReference type="Pfam" id="PF00884">
    <property type="entry name" value="Sulfatase"/>
    <property type="match status" value="1"/>
</dbReference>
<evidence type="ECO:0000256" key="4">
    <source>
        <dbReference type="ARBA" id="ARBA00022989"/>
    </source>
</evidence>
<keyword evidence="4 6" id="KW-1133">Transmembrane helix</keyword>
<dbReference type="Gene3D" id="3.40.720.10">
    <property type="entry name" value="Alkaline Phosphatase, subunit A"/>
    <property type="match status" value="1"/>
</dbReference>
<dbReference type="PANTHER" id="PTHR47371">
    <property type="entry name" value="LIPOTEICHOIC ACID SYNTHASE"/>
    <property type="match status" value="1"/>
</dbReference>
<keyword evidence="5 6" id="KW-0472">Membrane</keyword>
<evidence type="ECO:0000259" key="7">
    <source>
        <dbReference type="Pfam" id="PF00884"/>
    </source>
</evidence>
<organism evidence="8 9">
    <name type="scientific">Chryseosolibacter indicus</name>
    <dbReference type="NCBI Taxonomy" id="2782351"/>
    <lineage>
        <taxon>Bacteria</taxon>
        <taxon>Pseudomonadati</taxon>
        <taxon>Bacteroidota</taxon>
        <taxon>Cytophagia</taxon>
        <taxon>Cytophagales</taxon>
        <taxon>Chryseotaleaceae</taxon>
        <taxon>Chryseosolibacter</taxon>
    </lineage>
</organism>
<dbReference type="PANTHER" id="PTHR47371:SF3">
    <property type="entry name" value="PHOSPHOGLYCEROL TRANSFERASE I"/>
    <property type="match status" value="1"/>
</dbReference>
<feature type="transmembrane region" description="Helical" evidence="6">
    <location>
        <begin position="49"/>
        <end position="70"/>
    </location>
</feature>
<dbReference type="SUPFAM" id="SSF53649">
    <property type="entry name" value="Alkaline phosphatase-like"/>
    <property type="match status" value="1"/>
</dbReference>
<keyword evidence="9" id="KW-1185">Reference proteome</keyword>
<dbReference type="InterPro" id="IPR050448">
    <property type="entry name" value="OpgB/LTA_synthase_biosynth"/>
</dbReference>
<feature type="transmembrane region" description="Helical" evidence="6">
    <location>
        <begin position="173"/>
        <end position="193"/>
    </location>
</feature>
<evidence type="ECO:0000256" key="3">
    <source>
        <dbReference type="ARBA" id="ARBA00022692"/>
    </source>
</evidence>
<dbReference type="Gene3D" id="3.30.1120.80">
    <property type="match status" value="1"/>
</dbReference>
<keyword evidence="2" id="KW-1003">Cell membrane</keyword>
<dbReference type="Proteomes" id="UP000772618">
    <property type="component" value="Unassembled WGS sequence"/>
</dbReference>
<gene>
    <name evidence="8" type="ORF">KK060_15625</name>
</gene>